<accession>A0ABD0LAS3</accession>
<gene>
    <name evidence="5" type="ORF">BaRGS_00012385</name>
</gene>
<evidence type="ECO:0000256" key="2">
    <source>
        <dbReference type="RuleBase" id="RU003616"/>
    </source>
</evidence>
<feature type="domain" description="SHSP" evidence="4">
    <location>
        <begin position="82"/>
        <end position="189"/>
    </location>
</feature>
<sequence>MLSRRLLPLARAGRQCMWLTPVRGKKDLPVWSPFRRRGGSLWEPDFFRPFGARDPFKMLEDNFRAVDRMWPSLWRDFGERMQTVHGANAEIVEAKIDSEGLYVKLNVSHYEPDELNVKVVNDRITIAAKHEQKSDEHGFVSREFTREFVLPEDVDQDTLASRLTEDGHLIISAKVKKEAQGRSINIERESSSKGKEEGSSDH</sequence>
<evidence type="ECO:0000256" key="3">
    <source>
        <dbReference type="SAM" id="MobiDB-lite"/>
    </source>
</evidence>
<dbReference type="CDD" id="cd06526">
    <property type="entry name" value="metazoan_ACD"/>
    <property type="match status" value="1"/>
</dbReference>
<comment type="caution">
    <text evidence="5">The sequence shown here is derived from an EMBL/GenBank/DDBJ whole genome shotgun (WGS) entry which is preliminary data.</text>
</comment>
<evidence type="ECO:0000256" key="1">
    <source>
        <dbReference type="PROSITE-ProRule" id="PRU00285"/>
    </source>
</evidence>
<dbReference type="PROSITE" id="PS01031">
    <property type="entry name" value="SHSP"/>
    <property type="match status" value="1"/>
</dbReference>
<dbReference type="SUPFAM" id="SSF49764">
    <property type="entry name" value="HSP20-like chaperones"/>
    <property type="match status" value="1"/>
</dbReference>
<dbReference type="InterPro" id="IPR008978">
    <property type="entry name" value="HSP20-like_chaperone"/>
</dbReference>
<feature type="region of interest" description="Disordered" evidence="3">
    <location>
        <begin position="176"/>
        <end position="202"/>
    </location>
</feature>
<evidence type="ECO:0000313" key="5">
    <source>
        <dbReference type="EMBL" id="KAK7496463.1"/>
    </source>
</evidence>
<keyword evidence="6" id="KW-1185">Reference proteome</keyword>
<organism evidence="5 6">
    <name type="scientific">Batillaria attramentaria</name>
    <dbReference type="NCBI Taxonomy" id="370345"/>
    <lineage>
        <taxon>Eukaryota</taxon>
        <taxon>Metazoa</taxon>
        <taxon>Spiralia</taxon>
        <taxon>Lophotrochozoa</taxon>
        <taxon>Mollusca</taxon>
        <taxon>Gastropoda</taxon>
        <taxon>Caenogastropoda</taxon>
        <taxon>Sorbeoconcha</taxon>
        <taxon>Cerithioidea</taxon>
        <taxon>Batillariidae</taxon>
        <taxon>Batillaria</taxon>
    </lineage>
</organism>
<comment type="similarity">
    <text evidence="1 2">Belongs to the small heat shock protein (HSP20) family.</text>
</comment>
<dbReference type="InterPro" id="IPR001436">
    <property type="entry name" value="Alpha-crystallin/sHSP_animal"/>
</dbReference>
<protein>
    <recommendedName>
        <fullName evidence="4">SHSP domain-containing protein</fullName>
    </recommendedName>
</protein>
<evidence type="ECO:0000313" key="6">
    <source>
        <dbReference type="Proteomes" id="UP001519460"/>
    </source>
</evidence>
<dbReference type="PRINTS" id="PR00299">
    <property type="entry name" value="ACRYSTALLIN"/>
</dbReference>
<dbReference type="PANTHER" id="PTHR45640:SF26">
    <property type="entry name" value="RE23625P"/>
    <property type="match status" value="1"/>
</dbReference>
<dbReference type="Proteomes" id="UP001519460">
    <property type="component" value="Unassembled WGS sequence"/>
</dbReference>
<evidence type="ECO:0000259" key="4">
    <source>
        <dbReference type="PROSITE" id="PS01031"/>
    </source>
</evidence>
<dbReference type="AlphaFoldDB" id="A0ABD0LAS3"/>
<dbReference type="InterPro" id="IPR002068">
    <property type="entry name" value="A-crystallin/Hsp20_dom"/>
</dbReference>
<dbReference type="Gene3D" id="2.60.40.790">
    <property type="match status" value="1"/>
</dbReference>
<dbReference type="EMBL" id="JACVVK020000067">
    <property type="protein sequence ID" value="KAK7496463.1"/>
    <property type="molecule type" value="Genomic_DNA"/>
</dbReference>
<dbReference type="PANTHER" id="PTHR45640">
    <property type="entry name" value="HEAT SHOCK PROTEIN HSP-12.2-RELATED"/>
    <property type="match status" value="1"/>
</dbReference>
<dbReference type="Pfam" id="PF00011">
    <property type="entry name" value="HSP20"/>
    <property type="match status" value="1"/>
</dbReference>
<reference evidence="5 6" key="1">
    <citation type="journal article" date="2023" name="Sci. Data">
        <title>Genome assembly of the Korean intertidal mud-creeper Batillaria attramentaria.</title>
        <authorList>
            <person name="Patra A.K."/>
            <person name="Ho P.T."/>
            <person name="Jun S."/>
            <person name="Lee S.J."/>
            <person name="Kim Y."/>
            <person name="Won Y.J."/>
        </authorList>
    </citation>
    <scope>NUCLEOTIDE SEQUENCE [LARGE SCALE GENOMIC DNA]</scope>
    <source>
        <strain evidence="5">Wonlab-2016</strain>
    </source>
</reference>
<proteinExistence type="inferred from homology"/>
<name>A0ABD0LAS3_9CAEN</name>